<dbReference type="Proteomes" id="UP000694541">
    <property type="component" value="Unplaced"/>
</dbReference>
<dbReference type="Gene3D" id="1.20.1540.10">
    <property type="entry name" value="Rhomboid-like"/>
    <property type="match status" value="1"/>
</dbReference>
<dbReference type="GO" id="GO:0005743">
    <property type="term" value="C:mitochondrial inner membrane"/>
    <property type="evidence" value="ECO:0007669"/>
    <property type="project" value="UniProtKB-SubCell"/>
</dbReference>
<evidence type="ECO:0000256" key="9">
    <source>
        <dbReference type="ARBA" id="ARBA00022989"/>
    </source>
</evidence>
<feature type="compositionally biased region" description="Basic residues" evidence="12">
    <location>
        <begin position="8"/>
        <end position="23"/>
    </location>
</feature>
<keyword evidence="16" id="KW-1185">Reference proteome</keyword>
<organism evidence="15 16">
    <name type="scientific">Accipiter nisus</name>
    <name type="common">Eurasian sparrowhawk</name>
    <dbReference type="NCBI Taxonomy" id="211598"/>
    <lineage>
        <taxon>Eukaryota</taxon>
        <taxon>Metazoa</taxon>
        <taxon>Chordata</taxon>
        <taxon>Craniata</taxon>
        <taxon>Vertebrata</taxon>
        <taxon>Euteleostomi</taxon>
        <taxon>Archelosauria</taxon>
        <taxon>Archosauria</taxon>
        <taxon>Dinosauria</taxon>
        <taxon>Saurischia</taxon>
        <taxon>Theropoda</taxon>
        <taxon>Coelurosauria</taxon>
        <taxon>Aves</taxon>
        <taxon>Neognathae</taxon>
        <taxon>Neoaves</taxon>
        <taxon>Telluraves</taxon>
        <taxon>Accipitrimorphae</taxon>
        <taxon>Accipitriformes</taxon>
        <taxon>Accipitridae</taxon>
        <taxon>Accipitrinae</taxon>
        <taxon>Accipiter</taxon>
    </lineage>
</organism>
<dbReference type="InterPro" id="IPR035952">
    <property type="entry name" value="Rhomboid-like_sf"/>
</dbReference>
<dbReference type="Pfam" id="PF01694">
    <property type="entry name" value="Rhomboid"/>
    <property type="match status" value="1"/>
</dbReference>
<dbReference type="FunFam" id="1.20.1540.10:FF:000005">
    <property type="entry name" value="Presenilins-associated rhomboid-like protein, mitochondrial"/>
    <property type="match status" value="1"/>
</dbReference>
<evidence type="ECO:0000259" key="14">
    <source>
        <dbReference type="Pfam" id="PF01694"/>
    </source>
</evidence>
<feature type="compositionally biased region" description="Low complexity" evidence="12">
    <location>
        <begin position="54"/>
        <end position="66"/>
    </location>
</feature>
<evidence type="ECO:0000256" key="1">
    <source>
        <dbReference type="ARBA" id="ARBA00000156"/>
    </source>
</evidence>
<evidence type="ECO:0000256" key="13">
    <source>
        <dbReference type="SAM" id="Phobius"/>
    </source>
</evidence>
<evidence type="ECO:0000256" key="2">
    <source>
        <dbReference type="ARBA" id="ARBA00004448"/>
    </source>
</evidence>
<sequence length="388" mass="42516">MAAGAGRGRTRPGGRQQPRRCRKCPPPPRPARRREPWGRPPCGERSRGSGEPRAAPAPLGALGVTERMPRPRRRAPTAALARRRPAAPEALGARGGAQHGVAVLGPRLGPAAAQFTGSAFGSAAIWQYESLKSRVQTYFEEARADWLDKIRPQKRGDFRKQVNSWWNNLTEGQRTVTGIIAANVFVFCLWRLPGMRRIMFTYFTSDPSSRALCSPMLLSTFSHFSLFHMAANMYVLWSFSSSIVSLLGCEQFIAVYLSAGVISTFVSYVAKMATGRFEPSLGASGAIMTVLAAVCTKMPEAKLAIIFLPMFTFTAGNALKAIIAFDTAGLALGWRLFDHAAHLGGALFGMWYVTYGHELIWKNREPLVKAWHEMRTKKTGKGGGGRSN</sequence>
<keyword evidence="5 13" id="KW-0812">Transmembrane</keyword>
<dbReference type="InterPro" id="IPR050925">
    <property type="entry name" value="Rhomboid_protease_S54"/>
</dbReference>
<protein>
    <recommendedName>
        <fullName evidence="4">rhomboid protease</fullName>
        <ecNumber evidence="4">3.4.21.105</ecNumber>
    </recommendedName>
</protein>
<feature type="compositionally biased region" description="Basic and acidic residues" evidence="12">
    <location>
        <begin position="33"/>
        <end position="50"/>
    </location>
</feature>
<evidence type="ECO:0000256" key="4">
    <source>
        <dbReference type="ARBA" id="ARBA00013039"/>
    </source>
</evidence>
<evidence type="ECO:0000256" key="11">
    <source>
        <dbReference type="ARBA" id="ARBA00023136"/>
    </source>
</evidence>
<evidence type="ECO:0000256" key="5">
    <source>
        <dbReference type="ARBA" id="ARBA00022692"/>
    </source>
</evidence>
<feature type="transmembrane region" description="Helical" evidence="13">
    <location>
        <begin position="212"/>
        <end position="237"/>
    </location>
</feature>
<evidence type="ECO:0000256" key="7">
    <source>
        <dbReference type="ARBA" id="ARBA00022801"/>
    </source>
</evidence>
<accession>A0A8B9N1G1</accession>
<comment type="subcellular location">
    <subcellularLocation>
        <location evidence="2">Mitochondrion inner membrane</location>
        <topology evidence="2">Multi-pass membrane protein</topology>
    </subcellularLocation>
</comment>
<reference evidence="15" key="2">
    <citation type="submission" date="2025-09" db="UniProtKB">
        <authorList>
            <consortium name="Ensembl"/>
        </authorList>
    </citation>
    <scope>IDENTIFICATION</scope>
</reference>
<evidence type="ECO:0000313" key="16">
    <source>
        <dbReference type="Proteomes" id="UP000694541"/>
    </source>
</evidence>
<comment type="catalytic activity">
    <reaction evidence="1">
        <text>Cleaves type-1 transmembrane domains using a catalytic dyad composed of serine and histidine that are contributed by different transmembrane domains.</text>
        <dbReference type="EC" id="3.4.21.105"/>
    </reaction>
</comment>
<dbReference type="GO" id="GO:0004252">
    <property type="term" value="F:serine-type endopeptidase activity"/>
    <property type="evidence" value="ECO:0007669"/>
    <property type="project" value="InterPro"/>
</dbReference>
<dbReference type="Ensembl" id="ENSANIT00000016522.1">
    <property type="protein sequence ID" value="ENSANIP00000015970.1"/>
    <property type="gene ID" value="ENSANIG00000010866.1"/>
</dbReference>
<keyword evidence="6" id="KW-0999">Mitochondrion inner membrane</keyword>
<dbReference type="AlphaFoldDB" id="A0A8B9N1G1"/>
<feature type="compositionally biased region" description="Basic residues" evidence="12">
    <location>
        <begin position="70"/>
        <end position="85"/>
    </location>
</feature>
<feature type="region of interest" description="Disordered" evidence="12">
    <location>
        <begin position="1"/>
        <end position="95"/>
    </location>
</feature>
<keyword evidence="8" id="KW-0809">Transit peptide</keyword>
<dbReference type="EC" id="3.4.21.105" evidence="4"/>
<dbReference type="PANTHER" id="PTHR43731">
    <property type="entry name" value="RHOMBOID PROTEASE"/>
    <property type="match status" value="1"/>
</dbReference>
<evidence type="ECO:0000256" key="12">
    <source>
        <dbReference type="SAM" id="MobiDB-lite"/>
    </source>
</evidence>
<dbReference type="InterPro" id="IPR022764">
    <property type="entry name" value="Peptidase_S54_rhomboid_dom"/>
</dbReference>
<feature type="domain" description="Peptidase S54 rhomboid" evidence="14">
    <location>
        <begin position="216"/>
        <end position="356"/>
    </location>
</feature>
<keyword evidence="9 13" id="KW-1133">Transmembrane helix</keyword>
<keyword evidence="7" id="KW-0378">Hydrolase</keyword>
<feature type="transmembrane region" description="Helical" evidence="13">
    <location>
        <begin position="175"/>
        <end position="192"/>
    </location>
</feature>
<evidence type="ECO:0000313" key="15">
    <source>
        <dbReference type="Ensembl" id="ENSANIP00000015970.1"/>
    </source>
</evidence>
<evidence type="ECO:0000256" key="8">
    <source>
        <dbReference type="ARBA" id="ARBA00022946"/>
    </source>
</evidence>
<keyword evidence="10" id="KW-0496">Mitochondrion</keyword>
<feature type="transmembrane region" description="Helical" evidence="13">
    <location>
        <begin position="305"/>
        <end position="325"/>
    </location>
</feature>
<comment type="similarity">
    <text evidence="3">Belongs to the peptidase S54 family.</text>
</comment>
<evidence type="ECO:0000256" key="3">
    <source>
        <dbReference type="ARBA" id="ARBA00009045"/>
    </source>
</evidence>
<name>A0A8B9N1G1_9AVES</name>
<keyword evidence="11 13" id="KW-0472">Membrane</keyword>
<evidence type="ECO:0000256" key="10">
    <source>
        <dbReference type="ARBA" id="ARBA00023128"/>
    </source>
</evidence>
<evidence type="ECO:0000256" key="6">
    <source>
        <dbReference type="ARBA" id="ARBA00022792"/>
    </source>
</evidence>
<feature type="transmembrane region" description="Helical" evidence="13">
    <location>
        <begin position="243"/>
        <end position="269"/>
    </location>
</feature>
<reference evidence="15" key="1">
    <citation type="submission" date="2025-08" db="UniProtKB">
        <authorList>
            <consortium name="Ensembl"/>
        </authorList>
    </citation>
    <scope>IDENTIFICATION</scope>
</reference>
<dbReference type="SUPFAM" id="SSF144091">
    <property type="entry name" value="Rhomboid-like"/>
    <property type="match status" value="1"/>
</dbReference>
<dbReference type="GO" id="GO:0006465">
    <property type="term" value="P:signal peptide processing"/>
    <property type="evidence" value="ECO:0007669"/>
    <property type="project" value="TreeGrafter"/>
</dbReference>
<dbReference type="PANTHER" id="PTHR43731:SF14">
    <property type="entry name" value="PRESENILIN-ASSOCIATED RHOMBOID-LIKE PROTEIN, MITOCHONDRIAL"/>
    <property type="match status" value="1"/>
</dbReference>
<proteinExistence type="inferred from homology"/>